<reference evidence="2 3" key="1">
    <citation type="submission" date="2024-08" db="EMBL/GenBank/DDBJ databases">
        <authorList>
            <person name="Lu H."/>
        </authorList>
    </citation>
    <scope>NUCLEOTIDE SEQUENCE [LARGE SCALE GENOMIC DNA]</scope>
    <source>
        <strain evidence="2 3">DXS20W</strain>
    </source>
</reference>
<feature type="transmembrane region" description="Helical" evidence="1">
    <location>
        <begin position="42"/>
        <end position="58"/>
    </location>
</feature>
<dbReference type="RefSeq" id="WP_394512505.1">
    <property type="nucleotide sequence ID" value="NZ_JBIGHX010000006.1"/>
</dbReference>
<accession>A0ABW7GNF3</accession>
<protein>
    <recommendedName>
        <fullName evidence="4">Transmembrane protein</fullName>
    </recommendedName>
</protein>
<dbReference type="Proteomes" id="UP001606302">
    <property type="component" value="Unassembled WGS sequence"/>
</dbReference>
<comment type="caution">
    <text evidence="2">The sequence shown here is derived from an EMBL/GenBank/DDBJ whole genome shotgun (WGS) entry which is preliminary data.</text>
</comment>
<keyword evidence="1" id="KW-0472">Membrane</keyword>
<keyword evidence="3" id="KW-1185">Reference proteome</keyword>
<evidence type="ECO:0000256" key="1">
    <source>
        <dbReference type="SAM" id="Phobius"/>
    </source>
</evidence>
<sequence length="131" mass="14635">MTSAFLGSRFAKTVATSLLLPLLLAVSRVAYSSIPDWVAQVAMHWLLMAAPQLPFVLVGGSSKRLRPRMWIPLAALCALLLVYQAWAQWWVPDGERHVAQLFYATLALPVAMLMIAAQLAWHLLARIRTRL</sequence>
<feature type="transmembrane region" description="Helical" evidence="1">
    <location>
        <begin position="101"/>
        <end position="124"/>
    </location>
</feature>
<evidence type="ECO:0000313" key="3">
    <source>
        <dbReference type="Proteomes" id="UP001606302"/>
    </source>
</evidence>
<organism evidence="2 3">
    <name type="scientific">Pelomonas lactea</name>
    <dbReference type="NCBI Taxonomy" id="3299030"/>
    <lineage>
        <taxon>Bacteria</taxon>
        <taxon>Pseudomonadati</taxon>
        <taxon>Pseudomonadota</taxon>
        <taxon>Betaproteobacteria</taxon>
        <taxon>Burkholderiales</taxon>
        <taxon>Sphaerotilaceae</taxon>
        <taxon>Roseateles</taxon>
    </lineage>
</organism>
<proteinExistence type="predicted"/>
<keyword evidence="1" id="KW-1133">Transmembrane helix</keyword>
<dbReference type="EMBL" id="JBIGHX010000006">
    <property type="protein sequence ID" value="MFG6463475.1"/>
    <property type="molecule type" value="Genomic_DNA"/>
</dbReference>
<feature type="transmembrane region" description="Helical" evidence="1">
    <location>
        <begin position="70"/>
        <end position="89"/>
    </location>
</feature>
<name>A0ABW7GNF3_9BURK</name>
<evidence type="ECO:0008006" key="4">
    <source>
        <dbReference type="Google" id="ProtNLM"/>
    </source>
</evidence>
<gene>
    <name evidence="2" type="ORF">ACG04Q_18010</name>
</gene>
<keyword evidence="1" id="KW-0812">Transmembrane</keyword>
<evidence type="ECO:0000313" key="2">
    <source>
        <dbReference type="EMBL" id="MFG6463475.1"/>
    </source>
</evidence>